<dbReference type="InterPro" id="IPR000868">
    <property type="entry name" value="Isochorismatase-like_dom"/>
</dbReference>
<dbReference type="PANTHER" id="PTHR43540">
    <property type="entry name" value="PEROXYUREIDOACRYLATE/UREIDOACRYLATE AMIDOHYDROLASE-RELATED"/>
    <property type="match status" value="1"/>
</dbReference>
<evidence type="ECO:0000259" key="2">
    <source>
        <dbReference type="Pfam" id="PF00857"/>
    </source>
</evidence>
<dbReference type="InterPro" id="IPR050272">
    <property type="entry name" value="Isochorismatase-like_hydrls"/>
</dbReference>
<organism evidence="3 4">
    <name type="scientific">Amycolatopsis silviterrae</name>
    <dbReference type="NCBI Taxonomy" id="1656914"/>
    <lineage>
        <taxon>Bacteria</taxon>
        <taxon>Bacillati</taxon>
        <taxon>Actinomycetota</taxon>
        <taxon>Actinomycetes</taxon>
        <taxon>Pseudonocardiales</taxon>
        <taxon>Pseudonocardiaceae</taxon>
        <taxon>Amycolatopsis</taxon>
    </lineage>
</organism>
<keyword evidence="1 3" id="KW-0378">Hydrolase</keyword>
<dbReference type="CDD" id="cd00431">
    <property type="entry name" value="cysteine_hydrolases"/>
    <property type="match status" value="1"/>
</dbReference>
<dbReference type="PANTHER" id="PTHR43540:SF6">
    <property type="entry name" value="ISOCHORISMATASE-LIKE DOMAIN-CONTAINING PROTEIN"/>
    <property type="match status" value="1"/>
</dbReference>
<dbReference type="InterPro" id="IPR036380">
    <property type="entry name" value="Isochorismatase-like_sf"/>
</dbReference>
<comment type="caution">
    <text evidence="3">The sequence shown here is derived from an EMBL/GenBank/DDBJ whole genome shotgun (WGS) entry which is preliminary data.</text>
</comment>
<name>A0ABW5HLS0_9PSEU</name>
<dbReference type="Proteomes" id="UP001597483">
    <property type="component" value="Unassembled WGS sequence"/>
</dbReference>
<accession>A0ABW5HLS0</accession>
<evidence type="ECO:0000313" key="4">
    <source>
        <dbReference type="Proteomes" id="UP001597483"/>
    </source>
</evidence>
<dbReference type="Gene3D" id="3.40.50.850">
    <property type="entry name" value="Isochorismatase-like"/>
    <property type="match status" value="1"/>
</dbReference>
<dbReference type="Pfam" id="PF00857">
    <property type="entry name" value="Isochorismatase"/>
    <property type="match status" value="1"/>
</dbReference>
<gene>
    <name evidence="3" type="ORF">ACFSVL_42935</name>
</gene>
<evidence type="ECO:0000256" key="1">
    <source>
        <dbReference type="ARBA" id="ARBA00022801"/>
    </source>
</evidence>
<protein>
    <submittedName>
        <fullName evidence="3">Cysteine hydrolase family protein</fullName>
    </submittedName>
</protein>
<evidence type="ECO:0000313" key="3">
    <source>
        <dbReference type="EMBL" id="MFD2474224.1"/>
    </source>
</evidence>
<dbReference type="SUPFAM" id="SSF52499">
    <property type="entry name" value="Isochorismatase-like hydrolases"/>
    <property type="match status" value="1"/>
</dbReference>
<dbReference type="RefSeq" id="WP_378313332.1">
    <property type="nucleotide sequence ID" value="NZ_JBHUKS010000037.1"/>
</dbReference>
<proteinExistence type="predicted"/>
<feature type="domain" description="Isochorismatase-like" evidence="2">
    <location>
        <begin position="48"/>
        <end position="225"/>
    </location>
</feature>
<reference evidence="4" key="1">
    <citation type="journal article" date="2019" name="Int. J. Syst. Evol. Microbiol.">
        <title>The Global Catalogue of Microorganisms (GCM) 10K type strain sequencing project: providing services to taxonomists for standard genome sequencing and annotation.</title>
        <authorList>
            <consortium name="The Broad Institute Genomics Platform"/>
            <consortium name="The Broad Institute Genome Sequencing Center for Infectious Disease"/>
            <person name="Wu L."/>
            <person name="Ma J."/>
        </authorList>
    </citation>
    <scope>NUCLEOTIDE SEQUENCE [LARGE SCALE GENOMIC DNA]</scope>
    <source>
        <strain evidence="4">CGMCC 4.7641</strain>
    </source>
</reference>
<dbReference type="EMBL" id="JBHUKS010000037">
    <property type="protein sequence ID" value="MFD2474224.1"/>
    <property type="molecule type" value="Genomic_DNA"/>
</dbReference>
<keyword evidence="4" id="KW-1185">Reference proteome</keyword>
<dbReference type="GO" id="GO:0016787">
    <property type="term" value="F:hydrolase activity"/>
    <property type="evidence" value="ECO:0007669"/>
    <property type="project" value="UniProtKB-KW"/>
</dbReference>
<sequence length="247" mass="27283">MHPLNEYLNAYGRGEEDLLDGEREQIAAADADYDTDKHWAFEIKPEECALIVVDLQEDFVGPDGPMRVPEAYRQLPRVQALIEACRAAGVPVLYTEHTIAPDVAHDFPAFWPPIANGAIAEGTPGAKLYHGLKPRDDERVISAKHTYDSFAGTDLDYALRCQGVRTLIVCGTLTNFCCESTARTGYFLGYHIVFGSDVNATDNAEAQRATLRTMRRGFGRVMDHQAIMAALSEGDTLHREAKLKTAP</sequence>